<name>A0A4R3NE62_9HYPH</name>
<dbReference type="InterPro" id="IPR009057">
    <property type="entry name" value="Homeodomain-like_sf"/>
</dbReference>
<dbReference type="Pfam" id="PF17920">
    <property type="entry name" value="TetR_C_16"/>
    <property type="match status" value="1"/>
</dbReference>
<dbReference type="SUPFAM" id="SSF46689">
    <property type="entry name" value="Homeodomain-like"/>
    <property type="match status" value="1"/>
</dbReference>
<evidence type="ECO:0000313" key="5">
    <source>
        <dbReference type="Proteomes" id="UP000295097"/>
    </source>
</evidence>
<sequence length="203" mass="21796">MKVSAEIDLSRPAKERILEAAARRFSSQSYDNTGLRDIAADAHVDVAYVHRAFGSKAGLFRQVLQSVVSPDGIKAVFSAPGDQLPERLARRVVRHAHARGAGEMGAFEVAMQSSSSIEARATVLEFVEDGFLLPLTEQLGHSDRARAVLITALLAGFDIMRSVIGAESVTTLDDEWLERALAQLIRHAAALDAPPVAAGEKAP</sequence>
<gene>
    <name evidence="4" type="ORF">EDC90_10507</name>
</gene>
<dbReference type="PROSITE" id="PS50977">
    <property type="entry name" value="HTH_TETR_2"/>
    <property type="match status" value="1"/>
</dbReference>
<proteinExistence type="predicted"/>
<dbReference type="InterPro" id="IPR041678">
    <property type="entry name" value="TetR_C_16"/>
</dbReference>
<dbReference type="AlphaFoldDB" id="A0A4R3NE62"/>
<evidence type="ECO:0000313" key="4">
    <source>
        <dbReference type="EMBL" id="TCT29631.1"/>
    </source>
</evidence>
<dbReference type="RefSeq" id="WP_132314091.1">
    <property type="nucleotide sequence ID" value="NZ_SMAR01000050.1"/>
</dbReference>
<keyword evidence="5" id="KW-1185">Reference proteome</keyword>
<dbReference type="EMBL" id="SMAR01000050">
    <property type="protein sequence ID" value="TCT29631.1"/>
    <property type="molecule type" value="Genomic_DNA"/>
</dbReference>
<dbReference type="InterPro" id="IPR001647">
    <property type="entry name" value="HTH_TetR"/>
</dbReference>
<feature type="DNA-binding region" description="H-T-H motif" evidence="2">
    <location>
        <begin position="34"/>
        <end position="53"/>
    </location>
</feature>
<feature type="domain" description="HTH tetR-type" evidence="3">
    <location>
        <begin position="11"/>
        <end position="71"/>
    </location>
</feature>
<reference evidence="4 5" key="1">
    <citation type="submission" date="2019-03" db="EMBL/GenBank/DDBJ databases">
        <title>Freshwater and sediment microbial communities from various areas in North America, analyzing microbe dynamics in response to fracking.</title>
        <authorList>
            <person name="Lamendella R."/>
        </authorList>
    </citation>
    <scope>NUCLEOTIDE SEQUENCE [LARGE SCALE GENOMIC DNA]</scope>
    <source>
        <strain evidence="4 5">175.2</strain>
    </source>
</reference>
<dbReference type="SUPFAM" id="SSF48498">
    <property type="entry name" value="Tetracyclin repressor-like, C-terminal domain"/>
    <property type="match status" value="1"/>
</dbReference>
<dbReference type="InterPro" id="IPR036271">
    <property type="entry name" value="Tet_transcr_reg_TetR-rel_C_sf"/>
</dbReference>
<comment type="caution">
    <text evidence="4">The sequence shown here is derived from an EMBL/GenBank/DDBJ whole genome shotgun (WGS) entry which is preliminary data.</text>
</comment>
<dbReference type="GO" id="GO:0003700">
    <property type="term" value="F:DNA-binding transcription factor activity"/>
    <property type="evidence" value="ECO:0007669"/>
    <property type="project" value="TreeGrafter"/>
</dbReference>
<evidence type="ECO:0000259" key="3">
    <source>
        <dbReference type="PROSITE" id="PS50977"/>
    </source>
</evidence>
<organism evidence="4 5">
    <name type="scientific">Martelella mediterranea</name>
    <dbReference type="NCBI Taxonomy" id="293089"/>
    <lineage>
        <taxon>Bacteria</taxon>
        <taxon>Pseudomonadati</taxon>
        <taxon>Pseudomonadota</taxon>
        <taxon>Alphaproteobacteria</taxon>
        <taxon>Hyphomicrobiales</taxon>
        <taxon>Aurantimonadaceae</taxon>
        <taxon>Martelella</taxon>
    </lineage>
</organism>
<dbReference type="OrthoDB" id="2356263at2"/>
<dbReference type="InterPro" id="IPR050109">
    <property type="entry name" value="HTH-type_TetR-like_transc_reg"/>
</dbReference>
<dbReference type="Gene3D" id="1.10.357.10">
    <property type="entry name" value="Tetracycline Repressor, domain 2"/>
    <property type="match status" value="1"/>
</dbReference>
<dbReference type="GO" id="GO:0000976">
    <property type="term" value="F:transcription cis-regulatory region binding"/>
    <property type="evidence" value="ECO:0007669"/>
    <property type="project" value="TreeGrafter"/>
</dbReference>
<dbReference type="Proteomes" id="UP000295097">
    <property type="component" value="Unassembled WGS sequence"/>
</dbReference>
<keyword evidence="1 2" id="KW-0238">DNA-binding</keyword>
<protein>
    <submittedName>
        <fullName evidence="4">TetR family transcriptional regulator</fullName>
    </submittedName>
</protein>
<dbReference type="PANTHER" id="PTHR30055">
    <property type="entry name" value="HTH-TYPE TRANSCRIPTIONAL REGULATOR RUTR"/>
    <property type="match status" value="1"/>
</dbReference>
<evidence type="ECO:0000256" key="2">
    <source>
        <dbReference type="PROSITE-ProRule" id="PRU00335"/>
    </source>
</evidence>
<dbReference type="PANTHER" id="PTHR30055:SF235">
    <property type="entry name" value="TRANSCRIPTIONAL REGULATORY PROTEIN"/>
    <property type="match status" value="1"/>
</dbReference>
<dbReference type="Pfam" id="PF00440">
    <property type="entry name" value="TetR_N"/>
    <property type="match status" value="1"/>
</dbReference>
<evidence type="ECO:0000256" key="1">
    <source>
        <dbReference type="ARBA" id="ARBA00023125"/>
    </source>
</evidence>
<accession>A0A4R3NE62</accession>